<evidence type="ECO:0000256" key="2">
    <source>
        <dbReference type="ARBA" id="ARBA00022679"/>
    </source>
</evidence>
<protein>
    <submittedName>
        <fullName evidence="6">ATPase</fullName>
    </submittedName>
</protein>
<gene>
    <name evidence="6" type="ORF">AWN73_13565</name>
</gene>
<dbReference type="Gene3D" id="3.30.420.40">
    <property type="match status" value="2"/>
</dbReference>
<accession>A0A2S7FBB0</accession>
<dbReference type="CDD" id="cd07809">
    <property type="entry name" value="ASKHA_NBD_FGGY_BaXK-like"/>
    <property type="match status" value="1"/>
</dbReference>
<dbReference type="EMBL" id="LRDH01000105">
    <property type="protein sequence ID" value="PPV14898.1"/>
    <property type="molecule type" value="Genomic_DNA"/>
</dbReference>
<keyword evidence="3" id="KW-0418">Kinase</keyword>
<feature type="domain" description="Carbohydrate kinase FGGY N-terminal" evidence="4">
    <location>
        <begin position="18"/>
        <end position="244"/>
    </location>
</feature>
<evidence type="ECO:0000313" key="7">
    <source>
        <dbReference type="Proteomes" id="UP000238081"/>
    </source>
</evidence>
<evidence type="ECO:0000256" key="3">
    <source>
        <dbReference type="ARBA" id="ARBA00022777"/>
    </source>
</evidence>
<organism evidence="6 7">
    <name type="scientific">Clostridium butyricum</name>
    <dbReference type="NCBI Taxonomy" id="1492"/>
    <lineage>
        <taxon>Bacteria</taxon>
        <taxon>Bacillati</taxon>
        <taxon>Bacillota</taxon>
        <taxon>Clostridia</taxon>
        <taxon>Eubacteriales</taxon>
        <taxon>Clostridiaceae</taxon>
        <taxon>Clostridium</taxon>
    </lineage>
</organism>
<dbReference type="RefSeq" id="WP_043662345.1">
    <property type="nucleotide sequence ID" value="NZ_JSEG01000003.1"/>
</dbReference>
<dbReference type="Pfam" id="PF00370">
    <property type="entry name" value="FGGY_N"/>
    <property type="match status" value="1"/>
</dbReference>
<evidence type="ECO:0000313" key="6">
    <source>
        <dbReference type="EMBL" id="PPV14898.1"/>
    </source>
</evidence>
<evidence type="ECO:0000259" key="5">
    <source>
        <dbReference type="Pfam" id="PF02782"/>
    </source>
</evidence>
<dbReference type="GO" id="GO:0005975">
    <property type="term" value="P:carbohydrate metabolic process"/>
    <property type="evidence" value="ECO:0007669"/>
    <property type="project" value="InterPro"/>
</dbReference>
<dbReference type="AlphaFoldDB" id="A0A2S7FBB0"/>
<dbReference type="SUPFAM" id="SSF53067">
    <property type="entry name" value="Actin-like ATPase domain"/>
    <property type="match status" value="2"/>
</dbReference>
<dbReference type="InterPro" id="IPR043129">
    <property type="entry name" value="ATPase_NBD"/>
</dbReference>
<dbReference type="PANTHER" id="PTHR43095">
    <property type="entry name" value="SUGAR KINASE"/>
    <property type="match status" value="1"/>
</dbReference>
<sequence>MSLEINDIRNSIINGKTALGIEFGSTRIKSVLINENNEPIASGSHDWENRYINNIWTYTLDDIWTGLQNSYKNMADEVKEKYGVVIEKIGAIGISAMMHGYMVFNKENESLVPFRTWRNTITEKASEELTRIFNYHIPQRWSIAHLYQAILNNESHVDDINFQTTLEGYIHWKLTGQKVIGIGEASGMFPIDIETKNYNERMIQKFDEIIASKNLSWKLSDILPKVLIAGESAGVLTEEGAKLLDVTGNLKWGIPLCPPEGDAGTGMVATNSITKRTGNVSAGTSVFAMIVLEKELSKVYEEIDLVTTPTGNLVAMVHCNNCTSDLNAWVGLFKEYTEALGIEVDMNKLFSILYNKALEGDADCGGLLAYNYFSGEHITGFEEGRPLFVRSPESNFNLANFMRVNLFTSLGALKTGLDILLKKEDVRLDKILGHGGLFKTKNVGQKIMAAAIDAPVSVMDTAGEGGAWGIALLASYMLNKLENEKLDDYLAKKVFVDKIGTTINPDYKDVEGFNNFIKRYSEGLAIERAAIENFKL</sequence>
<dbReference type="GO" id="GO:0016301">
    <property type="term" value="F:kinase activity"/>
    <property type="evidence" value="ECO:0007669"/>
    <property type="project" value="UniProtKB-KW"/>
</dbReference>
<keyword evidence="2" id="KW-0808">Transferase</keyword>
<dbReference type="InterPro" id="IPR018485">
    <property type="entry name" value="FGGY_C"/>
</dbReference>
<dbReference type="InterPro" id="IPR050406">
    <property type="entry name" value="FGGY_Carb_Kinase"/>
</dbReference>
<evidence type="ECO:0000256" key="1">
    <source>
        <dbReference type="ARBA" id="ARBA00009156"/>
    </source>
</evidence>
<dbReference type="Proteomes" id="UP000238081">
    <property type="component" value="Unassembled WGS sequence"/>
</dbReference>
<feature type="domain" description="Carbohydrate kinase FGGY C-terminal" evidence="5">
    <location>
        <begin position="279"/>
        <end position="477"/>
    </location>
</feature>
<proteinExistence type="inferred from homology"/>
<name>A0A2S7FBB0_CLOBU</name>
<dbReference type="PANTHER" id="PTHR43095:SF5">
    <property type="entry name" value="XYLULOSE KINASE"/>
    <property type="match status" value="1"/>
</dbReference>
<comment type="caution">
    <text evidence="6">The sequence shown here is derived from an EMBL/GenBank/DDBJ whole genome shotgun (WGS) entry which is preliminary data.</text>
</comment>
<dbReference type="Pfam" id="PF02782">
    <property type="entry name" value="FGGY_C"/>
    <property type="match status" value="1"/>
</dbReference>
<dbReference type="InterPro" id="IPR018484">
    <property type="entry name" value="FGGY_N"/>
</dbReference>
<comment type="similarity">
    <text evidence="1">Belongs to the FGGY kinase family.</text>
</comment>
<evidence type="ECO:0000259" key="4">
    <source>
        <dbReference type="Pfam" id="PF00370"/>
    </source>
</evidence>
<reference evidence="6 7" key="1">
    <citation type="submission" date="2016-01" db="EMBL/GenBank/DDBJ databases">
        <title>Characterization of the Clostridium difficile lineages that are prevalent in Hong Kong and China.</title>
        <authorList>
            <person name="Kwok J.S.-L."/>
            <person name="Lam W.-Y."/>
            <person name="Ip M."/>
            <person name="Chan T.-F."/>
            <person name="Hawkey P.M."/>
            <person name="Tsui S.K.-W."/>
        </authorList>
    </citation>
    <scope>NUCLEOTIDE SEQUENCE [LARGE SCALE GENOMIC DNA]</scope>
    <source>
        <strain evidence="6 7">300064</strain>
    </source>
</reference>